<keyword evidence="5" id="KW-1185">Reference proteome</keyword>
<dbReference type="SUPFAM" id="SSF111369">
    <property type="entry name" value="HlyD-like secretion proteins"/>
    <property type="match status" value="1"/>
</dbReference>
<dbReference type="PANTHER" id="PTHR30469:SF15">
    <property type="entry name" value="HLYD FAMILY OF SECRETION PROTEINS"/>
    <property type="match status" value="1"/>
</dbReference>
<comment type="similarity">
    <text evidence="1">Belongs to the membrane fusion protein (MFP) (TC 8.A.1) family.</text>
</comment>
<feature type="coiled-coil region" evidence="2">
    <location>
        <begin position="89"/>
        <end position="204"/>
    </location>
</feature>
<dbReference type="eggNOG" id="COG0845">
    <property type="taxonomic scope" value="Bacteria"/>
</dbReference>
<name>D7BBR8_ALLS1</name>
<dbReference type="NCBIfam" id="TIGR01730">
    <property type="entry name" value="RND_mfp"/>
    <property type="match status" value="1"/>
</dbReference>
<dbReference type="Gene3D" id="2.40.50.100">
    <property type="match status" value="1"/>
</dbReference>
<dbReference type="EMBL" id="CP002042">
    <property type="protein sequence ID" value="ADH62714.1"/>
    <property type="molecule type" value="Genomic_DNA"/>
</dbReference>
<dbReference type="GO" id="GO:1990281">
    <property type="term" value="C:efflux pump complex"/>
    <property type="evidence" value="ECO:0007669"/>
    <property type="project" value="TreeGrafter"/>
</dbReference>
<keyword evidence="2" id="KW-0175">Coiled coil</keyword>
<evidence type="ECO:0000259" key="3">
    <source>
        <dbReference type="Pfam" id="PF25954"/>
    </source>
</evidence>
<reference evidence="4 5" key="1">
    <citation type="journal article" date="2010" name="Stand. Genomic Sci.">
        <title>Complete genome sequence of Meiothermus silvanus type strain (VI-R2).</title>
        <authorList>
            <person name="Sikorski J."/>
            <person name="Tindall B.J."/>
            <person name="Lowry S."/>
            <person name="Lucas S."/>
            <person name="Nolan M."/>
            <person name="Copeland A."/>
            <person name="Glavina Del Rio T."/>
            <person name="Tice H."/>
            <person name="Cheng J.F."/>
            <person name="Han C."/>
            <person name="Pitluck S."/>
            <person name="Liolios K."/>
            <person name="Ivanova N."/>
            <person name="Mavromatis K."/>
            <person name="Mikhailova N."/>
            <person name="Pati A."/>
            <person name="Goodwin L."/>
            <person name="Chen A."/>
            <person name="Palaniappan K."/>
            <person name="Land M."/>
            <person name="Hauser L."/>
            <person name="Chang Y.J."/>
            <person name="Jeffries C.D."/>
            <person name="Rohde M."/>
            <person name="Goker M."/>
            <person name="Woyke T."/>
            <person name="Bristow J."/>
            <person name="Eisen J.A."/>
            <person name="Markowitz V."/>
            <person name="Hugenholtz P."/>
            <person name="Kyrpides N.C."/>
            <person name="Klenk H.P."/>
            <person name="Lapidus A."/>
        </authorList>
    </citation>
    <scope>NUCLEOTIDE SEQUENCE [LARGE SCALE GENOMIC DNA]</scope>
    <source>
        <strain evidence="5">ATCC 700542 / DSM 9946 / VI-R2</strain>
    </source>
</reference>
<dbReference type="STRING" id="526227.Mesil_0801"/>
<dbReference type="GO" id="GO:0015562">
    <property type="term" value="F:efflux transmembrane transporter activity"/>
    <property type="evidence" value="ECO:0007669"/>
    <property type="project" value="TreeGrafter"/>
</dbReference>
<dbReference type="Gene3D" id="2.40.420.20">
    <property type="match status" value="1"/>
</dbReference>
<dbReference type="Proteomes" id="UP000001916">
    <property type="component" value="Chromosome"/>
</dbReference>
<dbReference type="Gene3D" id="2.40.30.170">
    <property type="match status" value="1"/>
</dbReference>
<dbReference type="InterPro" id="IPR058792">
    <property type="entry name" value="Beta-barrel_RND_2"/>
</dbReference>
<proteinExistence type="inferred from homology"/>
<dbReference type="HOGENOM" id="CLU_018816_1_0_0"/>
<evidence type="ECO:0000256" key="1">
    <source>
        <dbReference type="ARBA" id="ARBA00009477"/>
    </source>
</evidence>
<evidence type="ECO:0000313" key="5">
    <source>
        <dbReference type="Proteomes" id="UP000001916"/>
    </source>
</evidence>
<dbReference type="PANTHER" id="PTHR30469">
    <property type="entry name" value="MULTIDRUG RESISTANCE PROTEIN MDTA"/>
    <property type="match status" value="1"/>
</dbReference>
<accession>D7BBR8</accession>
<organism evidence="4 5">
    <name type="scientific">Allomeiothermus silvanus (strain ATCC 700542 / DSM 9946 / NBRC 106475 / NCIMB 13440 / VI-R2)</name>
    <name type="common">Thermus silvanus</name>
    <dbReference type="NCBI Taxonomy" id="526227"/>
    <lineage>
        <taxon>Bacteria</taxon>
        <taxon>Thermotogati</taxon>
        <taxon>Deinococcota</taxon>
        <taxon>Deinococci</taxon>
        <taxon>Thermales</taxon>
        <taxon>Thermaceae</taxon>
        <taxon>Allomeiothermus</taxon>
    </lineage>
</organism>
<dbReference type="AlphaFoldDB" id="D7BBR8"/>
<evidence type="ECO:0000256" key="2">
    <source>
        <dbReference type="SAM" id="Coils"/>
    </source>
</evidence>
<sequence length="403" mass="43236">MRRWGLPLIILLSLALTLFGLLRPRPDPGTLVAVTETKSGSFTREVSGNALVEAETYTLNFNRAGRVARVWVREGQSVEAGQLLAELELSREREDLAAAQAQLSALQARLQASRFDAEVTRRNLQRQLAQAQEQLGLTRRLLAIGAASQAELDNLGRQVVQLEGQLESAAVQAKASQRDIQAQLEAQQAQIQSLQRTITDAQLRAPLAGIVTEVGIKVGESASTAAGGIRIVRAGSVRVRARLPEAQALEVKPGMPAHIELDALPGQRLNAKVERLSAVAEVQGQGGSAVLPVFLRFTEAAARSVKPGFTGTARVIVLSLPQATLVPLETLVEENGRSFVWVVDKETHTVKKQPVTVRSRNLTQAAVEGVSPGVWIVSLPPQTLKDGAKVRYNPPASGTSQGS</sequence>
<gene>
    <name evidence="4" type="ordered locus">Mesil_0801</name>
</gene>
<evidence type="ECO:0000313" key="4">
    <source>
        <dbReference type="EMBL" id="ADH62714.1"/>
    </source>
</evidence>
<dbReference type="OrthoDB" id="25049at2"/>
<feature type="domain" description="CusB-like beta-barrel" evidence="3">
    <location>
        <begin position="239"/>
        <end position="281"/>
    </location>
</feature>
<dbReference type="KEGG" id="msv:Mesil_0801"/>
<dbReference type="RefSeq" id="WP_013157302.1">
    <property type="nucleotide sequence ID" value="NC_014212.1"/>
</dbReference>
<dbReference type="Pfam" id="PF25954">
    <property type="entry name" value="Beta-barrel_RND_2"/>
    <property type="match status" value="1"/>
</dbReference>
<dbReference type="InterPro" id="IPR006143">
    <property type="entry name" value="RND_pump_MFP"/>
</dbReference>
<protein>
    <submittedName>
        <fullName evidence="4">Efflux transporter, RND family, MFP subunit</fullName>
    </submittedName>
</protein>